<evidence type="ECO:0000256" key="7">
    <source>
        <dbReference type="ARBA" id="ARBA00035285"/>
    </source>
</evidence>
<reference evidence="11" key="2">
    <citation type="submission" date="2019-09" db="EMBL/GenBank/DDBJ databases">
        <authorList>
            <person name="Jiang M."/>
            <person name="Chen M."/>
        </authorList>
    </citation>
    <scope>NUCLEOTIDE SEQUENCE</scope>
</reference>
<dbReference type="InterPro" id="IPR001063">
    <property type="entry name" value="Ribosomal_uL22"/>
</dbReference>
<keyword evidence="11" id="KW-0150">Chloroplast</keyword>
<evidence type="ECO:0000256" key="10">
    <source>
        <dbReference type="RuleBase" id="RU004009"/>
    </source>
</evidence>
<dbReference type="HAMAP" id="MF_01331_B">
    <property type="entry name" value="Ribosomal_uL22_B"/>
    <property type="match status" value="1"/>
</dbReference>
<evidence type="ECO:0000256" key="4">
    <source>
        <dbReference type="ARBA" id="ARBA00022884"/>
    </source>
</evidence>
<dbReference type="GO" id="GO:0009507">
    <property type="term" value="C:chloroplast"/>
    <property type="evidence" value="ECO:0007669"/>
    <property type="project" value="UniProtKB-SubCell"/>
</dbReference>
<dbReference type="GO" id="GO:0015934">
    <property type="term" value="C:large ribosomal subunit"/>
    <property type="evidence" value="ECO:0007669"/>
    <property type="project" value="InterPro"/>
</dbReference>
<evidence type="ECO:0000256" key="1">
    <source>
        <dbReference type="ARBA" id="ARBA00009451"/>
    </source>
</evidence>
<keyword evidence="5 8" id="KW-0689">Ribosomal protein</keyword>
<dbReference type="SUPFAM" id="SSF54843">
    <property type="entry name" value="Ribosomal protein L22"/>
    <property type="match status" value="1"/>
</dbReference>
<sequence length="198" mass="23513">MIKRDPDVEVYALGQHICMSAHKARRVIDQIRGRSYEETLMILELMPYRACYPIFKLVYSAAANASHNMGFKETDLIISQAEVNEGTIVKKLKPRARGRSYPIKRPTCHITIVLKDTSKDEKYYIWLRKSGWVYKDKYTDVRERYLCMIERDKLEWANGVFRERYLCMIEQDKLEWANGESLEWANEESEDEDVWDKK</sequence>
<dbReference type="CDD" id="cd00336">
    <property type="entry name" value="Ribosomal_L22"/>
    <property type="match status" value="1"/>
</dbReference>
<evidence type="ECO:0000256" key="8">
    <source>
        <dbReference type="HAMAP-Rule" id="MF_01331"/>
    </source>
</evidence>
<evidence type="ECO:0000313" key="11">
    <source>
        <dbReference type="EMBL" id="QIJ46320.1"/>
    </source>
</evidence>
<dbReference type="InterPro" id="IPR036394">
    <property type="entry name" value="Ribosomal_uL22_sf"/>
</dbReference>
<keyword evidence="6 8" id="KW-0687">Ribonucleoprotein</keyword>
<comment type="function">
    <text evidence="8 10">This protein binds specifically to 23S rRNA.</text>
</comment>
<reference evidence="11" key="3">
    <citation type="submission" date="2020-03" db="EMBL/GenBank/DDBJ databases">
        <title>CPGAVAS2: an Intergrated Plastome Annotator and Analyzer.</title>
        <authorList>
            <person name="Cpgavas W."/>
        </authorList>
    </citation>
    <scope>NUCLEOTIDE SEQUENCE</scope>
</reference>
<dbReference type="InterPro" id="IPR047867">
    <property type="entry name" value="Ribosomal_uL22_bac/org-type"/>
</dbReference>
<dbReference type="FunFam" id="3.90.470.10:FF:000006">
    <property type="entry name" value="50S ribosomal protein L22, chloroplastic"/>
    <property type="match status" value="1"/>
</dbReference>
<comment type="similarity">
    <text evidence="1 8 9">Belongs to the universal ribosomal protein uL22 family.</text>
</comment>
<accession>A0A6G7MYY1</accession>
<keyword evidence="2 11" id="KW-0934">Plastid</keyword>
<dbReference type="EMBL" id="MK433200">
    <property type="protein sequence ID" value="QNA48383.1"/>
    <property type="molecule type" value="Genomic_DNA"/>
</dbReference>
<evidence type="ECO:0000256" key="3">
    <source>
        <dbReference type="ARBA" id="ARBA00022730"/>
    </source>
</evidence>
<dbReference type="InterPro" id="IPR018260">
    <property type="entry name" value="Ribosomal_uL22_CS"/>
</dbReference>
<evidence type="ECO:0000256" key="2">
    <source>
        <dbReference type="ARBA" id="ARBA00022640"/>
    </source>
</evidence>
<dbReference type="PANTHER" id="PTHR13501:SF10">
    <property type="entry name" value="LARGE RIBOSOMAL SUBUNIT PROTEIN UL22M"/>
    <property type="match status" value="1"/>
</dbReference>
<evidence type="ECO:0000256" key="9">
    <source>
        <dbReference type="RuleBase" id="RU004005"/>
    </source>
</evidence>
<dbReference type="RefSeq" id="YP_009749956.1">
    <property type="nucleotide sequence ID" value="NC_046829.1"/>
</dbReference>
<dbReference type="GO" id="GO:0003735">
    <property type="term" value="F:structural constituent of ribosome"/>
    <property type="evidence" value="ECO:0007669"/>
    <property type="project" value="InterPro"/>
</dbReference>
<evidence type="ECO:0000256" key="6">
    <source>
        <dbReference type="ARBA" id="ARBA00023274"/>
    </source>
</evidence>
<dbReference type="GO" id="GO:0019843">
    <property type="term" value="F:rRNA binding"/>
    <property type="evidence" value="ECO:0007669"/>
    <property type="project" value="UniProtKB-UniRule"/>
</dbReference>
<reference evidence="12" key="1">
    <citation type="journal article" date="2019" name="Mitochondrial DNA Part B Resour">
        <title>The complete chloroplast genome sequence of Chelidonium majus (Papaveraceae).</title>
        <authorList>
            <person name="Wu J."/>
            <person name="He J."/>
            <person name="Peng L."/>
            <person name="Wang A."/>
            <person name="Zhao L."/>
        </authorList>
    </citation>
    <scope>NUCLEOTIDE SEQUENCE</scope>
</reference>
<dbReference type="GeneID" id="54110558"/>
<dbReference type="EMBL" id="MN518846">
    <property type="protein sequence ID" value="QIJ46320.1"/>
    <property type="molecule type" value="Genomic_DNA"/>
</dbReference>
<proteinExistence type="inferred from homology"/>
<keyword evidence="3 8" id="KW-0699">rRNA-binding</keyword>
<dbReference type="InterPro" id="IPR005727">
    <property type="entry name" value="Ribosomal_uL22_bac/chlpt-type"/>
</dbReference>
<evidence type="ECO:0000256" key="5">
    <source>
        <dbReference type="ARBA" id="ARBA00022980"/>
    </source>
</evidence>
<name>A0A6G7MYY1_CHEMJ</name>
<comment type="subcellular location">
    <subcellularLocation>
        <location evidence="8 10">Plastid</location>
        <location evidence="8 10">Chloroplast</location>
    </subcellularLocation>
</comment>
<evidence type="ECO:0000313" key="12">
    <source>
        <dbReference type="EMBL" id="QNA48383.1"/>
    </source>
</evidence>
<gene>
    <name evidence="8 11" type="primary">rpl22</name>
</gene>
<dbReference type="AlphaFoldDB" id="A0A6G7MYY1"/>
<protein>
    <recommendedName>
        <fullName evidence="7 8">Large ribosomal subunit protein uL22c</fullName>
    </recommendedName>
</protein>
<comment type="subunit">
    <text evidence="8">Part of the 50S ribosomal subunit.</text>
</comment>
<dbReference type="PROSITE" id="PS00464">
    <property type="entry name" value="RIBOSOMAL_L22"/>
    <property type="match status" value="1"/>
</dbReference>
<comment type="function">
    <text evidence="8 10">The globular domain of the protein is located near the polypeptide exit tunnel on the outside of the subunit, while an extended beta-hairpin is found that lines the wall of the exit tunnel in the center of the 70S ribosome.</text>
</comment>
<dbReference type="Gene3D" id="3.90.470.10">
    <property type="entry name" value="Ribosomal protein L22/L17"/>
    <property type="match status" value="1"/>
</dbReference>
<dbReference type="GO" id="GO:0006412">
    <property type="term" value="P:translation"/>
    <property type="evidence" value="ECO:0007669"/>
    <property type="project" value="UniProtKB-UniRule"/>
</dbReference>
<dbReference type="PANTHER" id="PTHR13501">
    <property type="entry name" value="CHLOROPLAST 50S RIBOSOMAL PROTEIN L22-RELATED"/>
    <property type="match status" value="1"/>
</dbReference>
<dbReference type="Pfam" id="PF00237">
    <property type="entry name" value="Ribosomal_L22"/>
    <property type="match status" value="1"/>
</dbReference>
<geneLocation type="chloroplast" evidence="11"/>
<keyword evidence="4 8" id="KW-0694">RNA-binding</keyword>
<organism evidence="11">
    <name type="scientific">Chelidonium majus</name>
    <name type="common">Greater celandine</name>
    <dbReference type="NCBI Taxonomy" id="71251"/>
    <lineage>
        <taxon>Eukaryota</taxon>
        <taxon>Viridiplantae</taxon>
        <taxon>Streptophyta</taxon>
        <taxon>Embryophyta</taxon>
        <taxon>Tracheophyta</taxon>
        <taxon>Spermatophyta</taxon>
        <taxon>Magnoliopsida</taxon>
        <taxon>Ranunculales</taxon>
        <taxon>Papaveraceae</taxon>
        <taxon>Papaveroideae</taxon>
        <taxon>Chelidonium</taxon>
    </lineage>
</organism>
<dbReference type="NCBIfam" id="TIGR01044">
    <property type="entry name" value="rplV_bact"/>
    <property type="match status" value="1"/>
</dbReference>